<accession>A0A426TY50</accession>
<evidence type="ECO:0000313" key="2">
    <source>
        <dbReference type="EMBL" id="RRR70857.1"/>
    </source>
</evidence>
<dbReference type="AlphaFoldDB" id="A0A426TY50"/>
<comment type="caution">
    <text evidence="2">The sequence shown here is derived from an EMBL/GenBank/DDBJ whole genome shotgun (WGS) entry which is preliminary data.</text>
</comment>
<sequence length="61" mass="6843">MFWCLITPAILFATLGMLSLTFDVGRIRLPRFSLCWLLRGCLSSVFLVIAAGLVELAYLIH</sequence>
<proteinExistence type="predicted"/>
<keyword evidence="1" id="KW-0812">Transmembrane</keyword>
<evidence type="ECO:0000256" key="1">
    <source>
        <dbReference type="SAM" id="Phobius"/>
    </source>
</evidence>
<name>A0A426TY50_9CHLR</name>
<feature type="transmembrane region" description="Helical" evidence="1">
    <location>
        <begin position="6"/>
        <end position="24"/>
    </location>
</feature>
<feature type="transmembrane region" description="Helical" evidence="1">
    <location>
        <begin position="36"/>
        <end position="60"/>
    </location>
</feature>
<keyword evidence="1" id="KW-1133">Transmembrane helix</keyword>
<gene>
    <name evidence="2" type="ORF">EI684_12455</name>
</gene>
<protein>
    <submittedName>
        <fullName evidence="2">Uncharacterized protein</fullName>
    </submittedName>
</protein>
<dbReference type="Proteomes" id="UP000280307">
    <property type="component" value="Unassembled WGS sequence"/>
</dbReference>
<dbReference type="EMBL" id="RSAS01000488">
    <property type="protein sequence ID" value="RRR70857.1"/>
    <property type="molecule type" value="Genomic_DNA"/>
</dbReference>
<reference evidence="2 3" key="1">
    <citation type="submission" date="2018-12" db="EMBL/GenBank/DDBJ databases">
        <title>Genome Sequence of Candidatus Viridilinea halotolerans isolated from saline sulfide-rich spring.</title>
        <authorList>
            <person name="Grouzdev D.S."/>
            <person name="Burganskaya E.I."/>
            <person name="Krutkina M.S."/>
            <person name="Sukhacheva M.V."/>
            <person name="Gorlenko V.M."/>
        </authorList>
    </citation>
    <scope>NUCLEOTIDE SEQUENCE [LARGE SCALE GENOMIC DNA]</scope>
    <source>
        <strain evidence="2">Chok-6</strain>
    </source>
</reference>
<keyword evidence="1" id="KW-0472">Membrane</keyword>
<evidence type="ECO:0000313" key="3">
    <source>
        <dbReference type="Proteomes" id="UP000280307"/>
    </source>
</evidence>
<organism evidence="2 3">
    <name type="scientific">Candidatus Viridilinea halotolerans</name>
    <dbReference type="NCBI Taxonomy" id="2491704"/>
    <lineage>
        <taxon>Bacteria</taxon>
        <taxon>Bacillati</taxon>
        <taxon>Chloroflexota</taxon>
        <taxon>Chloroflexia</taxon>
        <taxon>Chloroflexales</taxon>
        <taxon>Chloroflexineae</taxon>
        <taxon>Oscillochloridaceae</taxon>
        <taxon>Candidatus Viridilinea</taxon>
    </lineage>
</organism>